<evidence type="ECO:0000256" key="1">
    <source>
        <dbReference type="SAM" id="MobiDB-lite"/>
    </source>
</evidence>
<accession>A0A9N9FTB0</accession>
<reference evidence="2" key="1">
    <citation type="submission" date="2021-06" db="EMBL/GenBank/DDBJ databases">
        <authorList>
            <person name="Kallberg Y."/>
            <person name="Tangrot J."/>
            <person name="Rosling A."/>
        </authorList>
    </citation>
    <scope>NUCLEOTIDE SEQUENCE</scope>
    <source>
        <strain evidence="2">IA702</strain>
    </source>
</reference>
<sequence>MTALCFTQMSVNEYRDTKSASVEALQHSKTLQETGPTDKGLILPSQADI</sequence>
<gene>
    <name evidence="2" type="ORF">POCULU_LOCUS5392</name>
</gene>
<evidence type="ECO:0000313" key="3">
    <source>
        <dbReference type="Proteomes" id="UP000789572"/>
    </source>
</evidence>
<name>A0A9N9FTB0_9GLOM</name>
<organism evidence="2 3">
    <name type="scientific">Paraglomus occultum</name>
    <dbReference type="NCBI Taxonomy" id="144539"/>
    <lineage>
        <taxon>Eukaryota</taxon>
        <taxon>Fungi</taxon>
        <taxon>Fungi incertae sedis</taxon>
        <taxon>Mucoromycota</taxon>
        <taxon>Glomeromycotina</taxon>
        <taxon>Glomeromycetes</taxon>
        <taxon>Paraglomerales</taxon>
        <taxon>Paraglomeraceae</taxon>
        <taxon>Paraglomus</taxon>
    </lineage>
</organism>
<protein>
    <submittedName>
        <fullName evidence="2">8154_t:CDS:1</fullName>
    </submittedName>
</protein>
<keyword evidence="3" id="KW-1185">Reference proteome</keyword>
<dbReference type="Proteomes" id="UP000789572">
    <property type="component" value="Unassembled WGS sequence"/>
</dbReference>
<comment type="caution">
    <text evidence="2">The sequence shown here is derived from an EMBL/GenBank/DDBJ whole genome shotgun (WGS) entry which is preliminary data.</text>
</comment>
<evidence type="ECO:0000313" key="2">
    <source>
        <dbReference type="EMBL" id="CAG8558556.1"/>
    </source>
</evidence>
<dbReference type="AlphaFoldDB" id="A0A9N9FTB0"/>
<dbReference type="EMBL" id="CAJVPJ010000819">
    <property type="protein sequence ID" value="CAG8558556.1"/>
    <property type="molecule type" value="Genomic_DNA"/>
</dbReference>
<proteinExistence type="predicted"/>
<feature type="region of interest" description="Disordered" evidence="1">
    <location>
        <begin position="28"/>
        <end position="49"/>
    </location>
</feature>